<protein>
    <submittedName>
        <fullName evidence="1">Uncharacterized protein</fullName>
    </submittedName>
</protein>
<dbReference type="EMBL" id="KV744805">
    <property type="protein sequence ID" value="OCK86478.1"/>
    <property type="molecule type" value="Genomic_DNA"/>
</dbReference>
<keyword evidence="2" id="KW-1185">Reference proteome</keyword>
<name>A0A8E2JL60_9PEZI</name>
<reference evidence="1 2" key="1">
    <citation type="journal article" date="2016" name="Nat. Commun.">
        <title>Ectomycorrhizal ecology is imprinted in the genome of the dominant symbiotic fungus Cenococcum geophilum.</title>
        <authorList>
            <consortium name="DOE Joint Genome Institute"/>
            <person name="Peter M."/>
            <person name="Kohler A."/>
            <person name="Ohm R.A."/>
            <person name="Kuo A."/>
            <person name="Krutzmann J."/>
            <person name="Morin E."/>
            <person name="Arend M."/>
            <person name="Barry K.W."/>
            <person name="Binder M."/>
            <person name="Choi C."/>
            <person name="Clum A."/>
            <person name="Copeland A."/>
            <person name="Grisel N."/>
            <person name="Haridas S."/>
            <person name="Kipfer T."/>
            <person name="LaButti K."/>
            <person name="Lindquist E."/>
            <person name="Lipzen A."/>
            <person name="Maire R."/>
            <person name="Meier B."/>
            <person name="Mihaltcheva S."/>
            <person name="Molinier V."/>
            <person name="Murat C."/>
            <person name="Poggeler S."/>
            <person name="Quandt C.A."/>
            <person name="Sperisen C."/>
            <person name="Tritt A."/>
            <person name="Tisserant E."/>
            <person name="Crous P.W."/>
            <person name="Henrissat B."/>
            <person name="Nehls U."/>
            <person name="Egli S."/>
            <person name="Spatafora J.W."/>
            <person name="Grigoriev I.V."/>
            <person name="Martin F.M."/>
        </authorList>
    </citation>
    <scope>NUCLEOTIDE SEQUENCE [LARGE SCALE GENOMIC DNA]</scope>
    <source>
        <strain evidence="1 2">CBS 459.81</strain>
    </source>
</reference>
<evidence type="ECO:0000313" key="2">
    <source>
        <dbReference type="Proteomes" id="UP000250266"/>
    </source>
</evidence>
<sequence>MSITEQHTYWKSVTSTRIIGHRGEFGFSFVSPRAILTYVKVWAKILLHENHCNLAKTPFSPSLLLRTWGHLMLSLTYS</sequence>
<gene>
    <name evidence="1" type="ORF">K432DRAFT_376793</name>
</gene>
<proteinExistence type="predicted"/>
<dbReference type="Proteomes" id="UP000250266">
    <property type="component" value="Unassembled WGS sequence"/>
</dbReference>
<organism evidence="1 2">
    <name type="scientific">Lepidopterella palustris CBS 459.81</name>
    <dbReference type="NCBI Taxonomy" id="1314670"/>
    <lineage>
        <taxon>Eukaryota</taxon>
        <taxon>Fungi</taxon>
        <taxon>Dikarya</taxon>
        <taxon>Ascomycota</taxon>
        <taxon>Pezizomycotina</taxon>
        <taxon>Dothideomycetes</taxon>
        <taxon>Pleosporomycetidae</taxon>
        <taxon>Mytilinidiales</taxon>
        <taxon>Argynnaceae</taxon>
        <taxon>Lepidopterella</taxon>
    </lineage>
</organism>
<dbReference type="AlphaFoldDB" id="A0A8E2JL60"/>
<evidence type="ECO:0000313" key="1">
    <source>
        <dbReference type="EMBL" id="OCK86478.1"/>
    </source>
</evidence>
<accession>A0A8E2JL60</accession>